<proteinExistence type="predicted"/>
<dbReference type="Proteomes" id="UP000189274">
    <property type="component" value="Unassembled WGS sequence"/>
</dbReference>
<sequence>MSPHHIDLDEPKCSEYDYGRRFGTNSKIWDVYDTRASNSGPTGPTSQKDSLFWLRRSRAVKGAYKMYSSQIRGTGSKGENEPVAACRAWLRGNVLLTRAPQVTVAELEWHTLSHKVEALDSYRLFTLADGNTYQWTNQGKFLEKVKNLGEKESEVRERIAKVVIAGNSGFNLIVDESKIPREIALCTALCFWVDQWNTNLALRGIYWG</sequence>
<dbReference type="VEuPathDB" id="FungiDB:C5L36_0E00610"/>
<dbReference type="EMBL" id="MQVM01000001">
    <property type="protein sequence ID" value="ONH77609.1"/>
    <property type="molecule type" value="Genomic_DNA"/>
</dbReference>
<evidence type="ECO:0000313" key="2">
    <source>
        <dbReference type="Proteomes" id="UP000189274"/>
    </source>
</evidence>
<accession>A0A1V2LTV9</accession>
<dbReference type="AlphaFoldDB" id="A0A1V2LTV9"/>
<gene>
    <name evidence="1" type="ORF">BOH78_0313</name>
</gene>
<reference evidence="2" key="1">
    <citation type="journal article" date="2017" name="Genome Announc.">
        <title>Genome sequences of Cyberlindnera fabianii 65, Pichia kudriavzevii 129, and Saccharomyces cerevisiae 131 isolated from fermented masau fruits in Zimbabwe.</title>
        <authorList>
            <person name="van Rijswijck I.M.H."/>
            <person name="Derks M.F.L."/>
            <person name="Abee T."/>
            <person name="de Ridder D."/>
            <person name="Smid E.J."/>
        </authorList>
    </citation>
    <scope>NUCLEOTIDE SEQUENCE [LARGE SCALE GENOMIC DNA]</scope>
    <source>
        <strain evidence="2">129</strain>
    </source>
</reference>
<protein>
    <submittedName>
        <fullName evidence="1">Uncharacterized protein</fullName>
    </submittedName>
</protein>
<organism evidence="1 2">
    <name type="scientific">Pichia kudriavzevii</name>
    <name type="common">Yeast</name>
    <name type="synonym">Issatchenkia orientalis</name>
    <dbReference type="NCBI Taxonomy" id="4909"/>
    <lineage>
        <taxon>Eukaryota</taxon>
        <taxon>Fungi</taxon>
        <taxon>Dikarya</taxon>
        <taxon>Ascomycota</taxon>
        <taxon>Saccharomycotina</taxon>
        <taxon>Pichiomycetes</taxon>
        <taxon>Pichiales</taxon>
        <taxon>Pichiaceae</taxon>
        <taxon>Pichia</taxon>
    </lineage>
</organism>
<evidence type="ECO:0000313" key="1">
    <source>
        <dbReference type="EMBL" id="ONH77609.1"/>
    </source>
</evidence>
<name>A0A1V2LTV9_PICKU</name>
<comment type="caution">
    <text evidence="1">The sequence shown here is derived from an EMBL/GenBank/DDBJ whole genome shotgun (WGS) entry which is preliminary data.</text>
</comment>